<accession>A0A167WEX2</accession>
<evidence type="ECO:0000313" key="2">
    <source>
        <dbReference type="EMBL" id="KZP31611.1"/>
    </source>
</evidence>
<sequence>MRAASCMTQLTLNSAPSIDQRLCRRSRLVPARHNCQRSDGHRSHKICGPCNCGLIQI</sequence>
<dbReference type="Proteomes" id="UP000076532">
    <property type="component" value="Unassembled WGS sequence"/>
</dbReference>
<gene>
    <name evidence="2" type="ORF">FIBSPDRAFT_849583</name>
    <name evidence="1" type="ORF">FIBSPDRAFT_876889</name>
</gene>
<evidence type="ECO:0000313" key="1">
    <source>
        <dbReference type="EMBL" id="KZP06021.1"/>
    </source>
</evidence>
<dbReference type="EMBL" id="KV417807">
    <property type="protein sequence ID" value="KZP06021.1"/>
    <property type="molecule type" value="Genomic_DNA"/>
</dbReference>
<reference evidence="1 3" key="1">
    <citation type="journal article" date="2016" name="Mol. Biol. Evol.">
        <title>Comparative Genomics of Early-Diverging Mushroom-Forming Fungi Provides Insights into the Origins of Lignocellulose Decay Capabilities.</title>
        <authorList>
            <person name="Nagy L.G."/>
            <person name="Riley R."/>
            <person name="Tritt A."/>
            <person name="Adam C."/>
            <person name="Daum C."/>
            <person name="Floudas D."/>
            <person name="Sun H."/>
            <person name="Yadav J.S."/>
            <person name="Pangilinan J."/>
            <person name="Larsson K.H."/>
            <person name="Matsuura K."/>
            <person name="Barry K."/>
            <person name="Labutti K."/>
            <person name="Kuo R."/>
            <person name="Ohm R.A."/>
            <person name="Bhattacharya S.S."/>
            <person name="Shirouzu T."/>
            <person name="Yoshinaga Y."/>
            <person name="Martin F.M."/>
            <person name="Grigoriev I.V."/>
            <person name="Hibbett D.S."/>
        </authorList>
    </citation>
    <scope>NUCLEOTIDE SEQUENCE [LARGE SCALE GENOMIC DNA]</scope>
    <source>
        <strain evidence="1 3">CBS 109695</strain>
    </source>
</reference>
<name>A0A167WEX2_9AGAM</name>
<protein>
    <submittedName>
        <fullName evidence="1">Uncharacterized protein</fullName>
    </submittedName>
</protein>
<dbReference type="EMBL" id="KV417489">
    <property type="protein sequence ID" value="KZP31611.1"/>
    <property type="molecule type" value="Genomic_DNA"/>
</dbReference>
<proteinExistence type="predicted"/>
<keyword evidence="3" id="KW-1185">Reference proteome</keyword>
<organism evidence="1 3">
    <name type="scientific">Athelia psychrophila</name>
    <dbReference type="NCBI Taxonomy" id="1759441"/>
    <lineage>
        <taxon>Eukaryota</taxon>
        <taxon>Fungi</taxon>
        <taxon>Dikarya</taxon>
        <taxon>Basidiomycota</taxon>
        <taxon>Agaricomycotina</taxon>
        <taxon>Agaricomycetes</taxon>
        <taxon>Agaricomycetidae</taxon>
        <taxon>Atheliales</taxon>
        <taxon>Atheliaceae</taxon>
        <taxon>Athelia</taxon>
    </lineage>
</organism>
<evidence type="ECO:0000313" key="3">
    <source>
        <dbReference type="Proteomes" id="UP000076532"/>
    </source>
</evidence>
<dbReference type="AlphaFoldDB" id="A0A167WEX2"/>